<dbReference type="PANTHER" id="PTHR19863">
    <property type="entry name" value="NEMITIN (NEURONAL ENRICHED MAP INTERACTING PROTEIN) HOMOLOG"/>
    <property type="match status" value="1"/>
</dbReference>
<evidence type="ECO:0000256" key="3">
    <source>
        <dbReference type="PROSITE-ProRule" id="PRU00221"/>
    </source>
</evidence>
<dbReference type="AlphaFoldDB" id="A0ABD3FFF3"/>
<dbReference type="Proteomes" id="UP001632037">
    <property type="component" value="Unassembled WGS sequence"/>
</dbReference>
<evidence type="ECO:0000256" key="2">
    <source>
        <dbReference type="ARBA" id="ARBA00022737"/>
    </source>
</evidence>
<dbReference type="PROSITE" id="PS50896">
    <property type="entry name" value="LISH"/>
    <property type="match status" value="1"/>
</dbReference>
<dbReference type="InterPro" id="IPR006594">
    <property type="entry name" value="LisH"/>
</dbReference>
<feature type="repeat" description="WD" evidence="3">
    <location>
        <begin position="635"/>
        <end position="682"/>
    </location>
</feature>
<gene>
    <name evidence="5" type="ORF">V7S43_010186</name>
</gene>
<dbReference type="SMART" id="SM00667">
    <property type="entry name" value="LisH"/>
    <property type="match status" value="1"/>
</dbReference>
<feature type="repeat" description="WD" evidence="3">
    <location>
        <begin position="728"/>
        <end position="769"/>
    </location>
</feature>
<sequence>MSSMPHHNDVLYLVAQYLQAKGLYASSLALQQESGLDVSWLRGSSREIALLRRWLFAGDVARARALLKPLQGLSDVSEEMKAALLALDELEVLVKTQSQRQERSRLAKGKLRCFDSLVHLFRTPVEKEESQVFKYVAMPELQLIALIHDAVLFHRQTGNDTARDCISVRCSGYEAVTDRENEECDLLLLDESSHDASAECAVALEAEGVTRSEEWPNWGKQHQNPMALSMNLSKLHIGGVGAEAELNCVPGVKKGVDAAVSCEIDRKETVDVAVSCGLDAKETVDAAVSCGLDVKETMDVAVDCKPVEKQTSDVAVNCEPTEWRNGATQTDNLQYLDQKEEKQALEAVCCDEEEGNQRGESGSNNLISIEPQNNFTEQYGEQGAGNQDAVLFSTKFTKSWAQKSSRGELSDKSALPPEQGDSEDLQQNVDEEAEFNPEMLLIKAPPQHYSELKLDHIVCASVIAEVKEPQAVRALDVHPRGEQLAVGTNARALRVFNLSTSLQQRQEQMLWSSPLNLILPLLPVTLERHKHHDSGIYCVSYNRYLFHRTDLTSMIASGAADGSIKVLVTRDKESVQKQQTDELSIQRGDIHGSMGKTRALEFASQHLLWATSTNDRRLRCWDVRHTSSSSAFLTLDGHVGEIQAIAMPQPSPSGSSSTLLLSAALDTTVRLWDTRSRRCERLVTSGDHSAFSLNFHPTDEKLVVSGHQDGSVALWDLRSTAREPLQVVTPHQDECRSVRWSPGGQWLLSAAFDGTLCIMQVSSKSTLQPVASYHKHYGKVLQAQWHPTEPAFVSSGADKRVKLWAFA</sequence>
<dbReference type="PANTHER" id="PTHR19863:SF5">
    <property type="entry name" value="WD REPEAT-CONTAINING PROTEIN 47"/>
    <property type="match status" value="1"/>
</dbReference>
<evidence type="ECO:0000256" key="4">
    <source>
        <dbReference type="SAM" id="MobiDB-lite"/>
    </source>
</evidence>
<dbReference type="InterPro" id="IPR015943">
    <property type="entry name" value="WD40/YVTN_repeat-like_dom_sf"/>
</dbReference>
<name>A0ABD3FFF3_9STRA</name>
<keyword evidence="2" id="KW-0677">Repeat</keyword>
<dbReference type="SUPFAM" id="SSF50978">
    <property type="entry name" value="WD40 repeat-like"/>
    <property type="match status" value="1"/>
</dbReference>
<feature type="region of interest" description="Disordered" evidence="4">
    <location>
        <begin position="403"/>
        <end position="425"/>
    </location>
</feature>
<dbReference type="PRINTS" id="PR00320">
    <property type="entry name" value="GPROTEINBRPT"/>
</dbReference>
<keyword evidence="1 3" id="KW-0853">WD repeat</keyword>
<dbReference type="InterPro" id="IPR019775">
    <property type="entry name" value="WD40_repeat_CS"/>
</dbReference>
<evidence type="ECO:0000256" key="1">
    <source>
        <dbReference type="ARBA" id="ARBA00022574"/>
    </source>
</evidence>
<protein>
    <recommendedName>
        <fullName evidence="7">LisH domain-containing protein</fullName>
    </recommendedName>
</protein>
<comment type="caution">
    <text evidence="5">The sequence shown here is derived from an EMBL/GenBank/DDBJ whole genome shotgun (WGS) entry which is preliminary data.</text>
</comment>
<keyword evidence="6" id="KW-1185">Reference proteome</keyword>
<dbReference type="PROSITE" id="PS00678">
    <property type="entry name" value="WD_REPEATS_1"/>
    <property type="match status" value="2"/>
</dbReference>
<dbReference type="InterPro" id="IPR040067">
    <property type="entry name" value="WDR47"/>
</dbReference>
<dbReference type="PROSITE" id="PS50082">
    <property type="entry name" value="WD_REPEATS_2"/>
    <property type="match status" value="4"/>
</dbReference>
<organism evidence="5 6">
    <name type="scientific">Phytophthora oleae</name>
    <dbReference type="NCBI Taxonomy" id="2107226"/>
    <lineage>
        <taxon>Eukaryota</taxon>
        <taxon>Sar</taxon>
        <taxon>Stramenopiles</taxon>
        <taxon>Oomycota</taxon>
        <taxon>Peronosporomycetes</taxon>
        <taxon>Peronosporales</taxon>
        <taxon>Peronosporaceae</taxon>
        <taxon>Phytophthora</taxon>
    </lineage>
</organism>
<dbReference type="InterPro" id="IPR020472">
    <property type="entry name" value="WD40_PAC1"/>
</dbReference>
<dbReference type="InterPro" id="IPR001680">
    <property type="entry name" value="WD40_rpt"/>
</dbReference>
<dbReference type="SMART" id="SM00320">
    <property type="entry name" value="WD40"/>
    <property type="match status" value="7"/>
</dbReference>
<feature type="repeat" description="WD" evidence="3">
    <location>
        <begin position="683"/>
        <end position="719"/>
    </location>
</feature>
<feature type="repeat" description="WD" evidence="3">
    <location>
        <begin position="773"/>
        <end position="807"/>
    </location>
</feature>
<dbReference type="EMBL" id="JBIMZQ010000022">
    <property type="protein sequence ID" value="KAL3665011.1"/>
    <property type="molecule type" value="Genomic_DNA"/>
</dbReference>
<accession>A0ABD3FFF3</accession>
<dbReference type="Pfam" id="PF00400">
    <property type="entry name" value="WD40"/>
    <property type="match status" value="5"/>
</dbReference>
<dbReference type="PROSITE" id="PS50294">
    <property type="entry name" value="WD_REPEATS_REGION"/>
    <property type="match status" value="2"/>
</dbReference>
<proteinExistence type="predicted"/>
<evidence type="ECO:0000313" key="6">
    <source>
        <dbReference type="Proteomes" id="UP001632037"/>
    </source>
</evidence>
<dbReference type="Gene3D" id="2.130.10.10">
    <property type="entry name" value="YVTN repeat-like/Quinoprotein amine dehydrogenase"/>
    <property type="match status" value="2"/>
</dbReference>
<evidence type="ECO:0008006" key="7">
    <source>
        <dbReference type="Google" id="ProtNLM"/>
    </source>
</evidence>
<reference evidence="5 6" key="1">
    <citation type="submission" date="2024-09" db="EMBL/GenBank/DDBJ databases">
        <title>Genome sequencing and assembly of Phytophthora oleae, isolate VK10A, causative agent of rot of olive drupes.</title>
        <authorList>
            <person name="Conti Taguali S."/>
            <person name="Riolo M."/>
            <person name="La Spada F."/>
            <person name="Cacciola S.O."/>
            <person name="Dionisio G."/>
        </authorList>
    </citation>
    <scope>NUCLEOTIDE SEQUENCE [LARGE SCALE GENOMIC DNA]</scope>
    <source>
        <strain evidence="5 6">VK10A</strain>
    </source>
</reference>
<evidence type="ECO:0000313" key="5">
    <source>
        <dbReference type="EMBL" id="KAL3665011.1"/>
    </source>
</evidence>
<dbReference type="InterPro" id="IPR036322">
    <property type="entry name" value="WD40_repeat_dom_sf"/>
</dbReference>